<name>A0A846YTZ5_9NOCA</name>
<gene>
    <name evidence="2" type="ORF">HGA15_33320</name>
</gene>
<organism evidence="2 3">
    <name type="scientific">Nocardia flavorosea</name>
    <dbReference type="NCBI Taxonomy" id="53429"/>
    <lineage>
        <taxon>Bacteria</taxon>
        <taxon>Bacillati</taxon>
        <taxon>Actinomycetota</taxon>
        <taxon>Actinomycetes</taxon>
        <taxon>Mycobacteriales</taxon>
        <taxon>Nocardiaceae</taxon>
        <taxon>Nocardia</taxon>
    </lineage>
</organism>
<proteinExistence type="predicted"/>
<keyword evidence="3" id="KW-1185">Reference proteome</keyword>
<sequence>MVGVVSGAPLSGAGRELLQRMRDDMVEVLTHRASPHLHRTLGDLAEEVRGTRRISDADHDGRELVEAGVRRPDPPTARGGRGDERDRVPDNVAALLTSVRTSGVDPETAARVERAVLDRYQQQRQLRERNLRQEFLNNRSRALRDRGESANAAETTARNEVDDYLRGERAQQLITRDAAARTTEWADNIGLAPVLRELATSPRTRPESVDDTLARLTTRAEQNTSLPKGLKQALTRLENSNADPRAVDRATRLLHDRYHEYRQQPMANTYRETLLERRAEFTRDGFPPHVADRLAQRDTEAFTQTPKAQRMIDSVAANNTNQWFEKMRGAADRDGVDIADRLAEIHRYEHQQVPESELRAAADRLDAMHADLDTTQHQLNTLLERSPELAGKGADRWQEGIDTTRDRISRLSETVRAGTTGGETVTRRAVNDAALQGPEANLRGYDGEIRMAAKLDNIHDLGPLIDVSTPTGTRMASEVDIVTDHGRTWHEVKTNDPDAQRSSQKELEAQARKQLAISHMNREYWVDGKPPELKMHFMNGVHPTVKSRIEAIRIEDENGHILDNHRVEVIDES</sequence>
<dbReference type="Proteomes" id="UP000570678">
    <property type="component" value="Unassembled WGS sequence"/>
</dbReference>
<dbReference type="EMBL" id="JAAXOT010000031">
    <property type="protein sequence ID" value="NKY60934.1"/>
    <property type="molecule type" value="Genomic_DNA"/>
</dbReference>
<protein>
    <submittedName>
        <fullName evidence="2">DUF1308 domain-containing protein</fullName>
    </submittedName>
</protein>
<dbReference type="RefSeq" id="WP_168433990.1">
    <property type="nucleotide sequence ID" value="NZ_JAAXOT010000031.1"/>
</dbReference>
<evidence type="ECO:0000313" key="3">
    <source>
        <dbReference type="Proteomes" id="UP000570678"/>
    </source>
</evidence>
<accession>A0A846YTZ5</accession>
<evidence type="ECO:0000313" key="2">
    <source>
        <dbReference type="EMBL" id="NKY60934.1"/>
    </source>
</evidence>
<dbReference type="AlphaFoldDB" id="A0A846YTZ5"/>
<feature type="region of interest" description="Disordered" evidence="1">
    <location>
        <begin position="53"/>
        <end position="88"/>
    </location>
</feature>
<feature type="compositionally biased region" description="Basic and acidic residues" evidence="1">
    <location>
        <begin position="53"/>
        <end position="73"/>
    </location>
</feature>
<evidence type="ECO:0000256" key="1">
    <source>
        <dbReference type="SAM" id="MobiDB-lite"/>
    </source>
</evidence>
<comment type="caution">
    <text evidence="2">The sequence shown here is derived from an EMBL/GenBank/DDBJ whole genome shotgun (WGS) entry which is preliminary data.</text>
</comment>
<reference evidence="2 3" key="1">
    <citation type="submission" date="2020-04" db="EMBL/GenBank/DDBJ databases">
        <title>MicrobeNet Type strains.</title>
        <authorList>
            <person name="Nicholson A.C."/>
        </authorList>
    </citation>
    <scope>NUCLEOTIDE SEQUENCE [LARGE SCALE GENOMIC DNA]</scope>
    <source>
        <strain evidence="2 3">JCM 3332</strain>
    </source>
</reference>